<dbReference type="Pfam" id="PF25597">
    <property type="entry name" value="SH3_retrovirus"/>
    <property type="match status" value="1"/>
</dbReference>
<sequence>MSSGAEVLDATPSAEVATIITFNPAALLPLKLTSTNFASWRSQLETLLMGLDLFGFIDGTKIAPPRTVMVDAVASPNPAYHNWFRQDKLILHALRCSISESIYSFVSAASTSREAWLTLEKLYASNAQSRVIHLKGKLATTVKGDRDVMTFVNDLKNIATELALIGAPASDLDLVVHCLRGLGEEYGAFAAAIRARGPGLCLEDLVDSLVEYESDLNSKVKHSIPTAFFSQGYNKGGGSSSRHSGGRSPHGGFHSPRAPSLRASEDYQRASSPLPLPHSFGPPDSTSTGPPFSGPRRPPITCQFCEKPGHSVRQCFKLFPQARQLYQARQSQAHLTTAGRAPPSSPWLLHSAASHHVTSDLGNLSLYSDYTGPDEIMVGDGTGLQITHIGSTHLHHSMASFHLHDVLCPPAIKRKLISVAKLCRTNPLSVEFFADCFVVKDLRTGAPLLKGVNNGDVYELPSDVDTVRLALVTTRTSSSSWHARLGHPSPHSLASLLRTHSLPVSSSLVSSHCPSCLSNKSHKLPFSVSSLSSSRPFDLLYTDVWGPGPVPSIDGFRYYLIIVDHFSRYTWYYPLKFKSDVLSVFTAFRKMVENYFSTTICRIYSDGGGEFQKLCSTLADHGISHLLTPPHTPEHNGLAERKHRHLVETGITLLHHAHLPTIFWSFAFSTATYLINRLPSSALRGHIPYTTLFNIVPNYHKLRVFGCLCYPWLRPYSSHKLEPRSRPCLFIGYCPQRSAYKCFDPQTQRTFLSRHVRFVEDSFPGFPSNSSAGTSSVDNWLFDTGPTITSLPLSGPRPPQAGSSAHSPSVGSSSPRAASPTHAHSAPGPSTATGPLPVLLGSADHPSTAGPSQPAGLEHSSPLPTTTRPTAPPPLLRTLRMTTRAQDGIYKPKRLFQANLTTCSPPLEPRSVRHAMQYPEWHAALHKENNALLHNHTWDLVPRQPHFNVLGNKWVYRIKHHSDGSINLFKCRLVAKGFHQRPGVDFHDTFSPVIKPVTVRTVFTIALSHHWPIKQFDVNNVFLQGPLHDEVYMEQPPGFVDLIRPTHVCRLRRAIYGLRQAPRAWYSALSSFLIEFGFTKTQSDASLFVYHRPGVTMYFLVYVDDLLLTGNDAAILSAFQQALAHKFSLKELGDVNYFLGIEIIHTATGYVLSQHKYMTDVLTRFHMLDASPVSTPLASSVKLSLRDGSSPTDATRFRQALGALQYLVYTRPDIAYAVNKLSQYMQAPTVLHWQSLKRLLRYVCGTITYGLAIRPATHPFRLTAFADSDWAGNVDDRTSTSAYLVYLGSSLISWRSQKQRTVARSSTEAEYRAIAHATAELEWVQNLLTELHQPLSSPPSLFSDNLGATNFSSNPVFHSRMKHLALDYHFVRQLVQAGRLHVLYIPTAQQLADTLTKPLPAPRYLLLRSKIGVVDTSSILQWRIREKEE</sequence>
<dbReference type="PANTHER" id="PTHR11439">
    <property type="entry name" value="GAG-POL-RELATED RETROTRANSPOSON"/>
    <property type="match status" value="1"/>
</dbReference>
<protein>
    <recommendedName>
        <fullName evidence="3">Integrase catalytic domain-containing protein</fullName>
    </recommendedName>
</protein>
<reference evidence="4 5" key="1">
    <citation type="submission" date="2024-04" db="EMBL/GenBank/DDBJ databases">
        <authorList>
            <person name="Fracassetti M."/>
        </authorList>
    </citation>
    <scope>NUCLEOTIDE SEQUENCE [LARGE SCALE GENOMIC DNA]</scope>
</reference>
<dbReference type="Proteomes" id="UP001497516">
    <property type="component" value="Chromosome 3"/>
</dbReference>
<evidence type="ECO:0000259" key="3">
    <source>
        <dbReference type="PROSITE" id="PS50994"/>
    </source>
</evidence>
<feature type="compositionally biased region" description="Low complexity" evidence="2">
    <location>
        <begin position="240"/>
        <end position="256"/>
    </location>
</feature>
<dbReference type="Pfam" id="PF22936">
    <property type="entry name" value="Pol_BBD"/>
    <property type="match status" value="1"/>
</dbReference>
<dbReference type="GO" id="GO:0003676">
    <property type="term" value="F:nucleic acid binding"/>
    <property type="evidence" value="ECO:0007669"/>
    <property type="project" value="InterPro"/>
</dbReference>
<dbReference type="Pfam" id="PF00665">
    <property type="entry name" value="rve"/>
    <property type="match status" value="1"/>
</dbReference>
<dbReference type="SUPFAM" id="SSF53098">
    <property type="entry name" value="Ribonuclease H-like"/>
    <property type="match status" value="1"/>
</dbReference>
<dbReference type="PROSITE" id="PS50994">
    <property type="entry name" value="INTEGRASE"/>
    <property type="match status" value="1"/>
</dbReference>
<evidence type="ECO:0000256" key="2">
    <source>
        <dbReference type="SAM" id="MobiDB-lite"/>
    </source>
</evidence>
<dbReference type="GO" id="GO:0015074">
    <property type="term" value="P:DNA integration"/>
    <property type="evidence" value="ECO:0007669"/>
    <property type="project" value="InterPro"/>
</dbReference>
<dbReference type="Pfam" id="PF14223">
    <property type="entry name" value="Retrotran_gag_2"/>
    <property type="match status" value="1"/>
</dbReference>
<gene>
    <name evidence="4" type="ORF">LTRI10_LOCUS16689</name>
</gene>
<name>A0AAV2DP34_9ROSI</name>
<dbReference type="InterPro" id="IPR043502">
    <property type="entry name" value="DNA/RNA_pol_sf"/>
</dbReference>
<dbReference type="EMBL" id="OZ034816">
    <property type="protein sequence ID" value="CAL1374851.1"/>
    <property type="molecule type" value="Genomic_DNA"/>
</dbReference>
<organism evidence="4 5">
    <name type="scientific">Linum trigynum</name>
    <dbReference type="NCBI Taxonomy" id="586398"/>
    <lineage>
        <taxon>Eukaryota</taxon>
        <taxon>Viridiplantae</taxon>
        <taxon>Streptophyta</taxon>
        <taxon>Embryophyta</taxon>
        <taxon>Tracheophyta</taxon>
        <taxon>Spermatophyta</taxon>
        <taxon>Magnoliopsida</taxon>
        <taxon>eudicotyledons</taxon>
        <taxon>Gunneridae</taxon>
        <taxon>Pentapetalae</taxon>
        <taxon>rosids</taxon>
        <taxon>fabids</taxon>
        <taxon>Malpighiales</taxon>
        <taxon>Linaceae</taxon>
        <taxon>Linum</taxon>
    </lineage>
</organism>
<dbReference type="InterPro" id="IPR012337">
    <property type="entry name" value="RNaseH-like_sf"/>
</dbReference>
<accession>A0AAV2DP34</accession>
<feature type="compositionally biased region" description="Low complexity" evidence="2">
    <location>
        <begin position="801"/>
        <end position="820"/>
    </location>
</feature>
<dbReference type="Pfam" id="PF07727">
    <property type="entry name" value="RVT_2"/>
    <property type="match status" value="1"/>
</dbReference>
<feature type="region of interest" description="Disordered" evidence="2">
    <location>
        <begin position="234"/>
        <end position="295"/>
    </location>
</feature>
<keyword evidence="5" id="KW-1185">Reference proteome</keyword>
<feature type="region of interest" description="Disordered" evidence="2">
    <location>
        <begin position="788"/>
        <end position="875"/>
    </location>
</feature>
<dbReference type="Gene3D" id="3.30.420.10">
    <property type="entry name" value="Ribonuclease H-like superfamily/Ribonuclease H"/>
    <property type="match status" value="1"/>
</dbReference>
<feature type="domain" description="Integrase catalytic" evidence="3">
    <location>
        <begin position="532"/>
        <end position="696"/>
    </location>
</feature>
<dbReference type="Pfam" id="PF13976">
    <property type="entry name" value="gag_pre-integrs"/>
    <property type="match status" value="1"/>
</dbReference>
<dbReference type="InterPro" id="IPR013103">
    <property type="entry name" value="RVT_2"/>
</dbReference>
<keyword evidence="1" id="KW-0378">Hydrolase</keyword>
<dbReference type="InterPro" id="IPR001584">
    <property type="entry name" value="Integrase_cat-core"/>
</dbReference>
<dbReference type="InterPro" id="IPR036397">
    <property type="entry name" value="RNaseH_sf"/>
</dbReference>
<dbReference type="InterPro" id="IPR054722">
    <property type="entry name" value="PolX-like_BBD"/>
</dbReference>
<keyword evidence="1" id="KW-0064">Aspartyl protease</keyword>
<dbReference type="GO" id="GO:0004190">
    <property type="term" value="F:aspartic-type endopeptidase activity"/>
    <property type="evidence" value="ECO:0007669"/>
    <property type="project" value="UniProtKB-KW"/>
</dbReference>
<dbReference type="InterPro" id="IPR057670">
    <property type="entry name" value="SH3_retrovirus"/>
</dbReference>
<dbReference type="CDD" id="cd09272">
    <property type="entry name" value="RNase_HI_RT_Ty1"/>
    <property type="match status" value="1"/>
</dbReference>
<dbReference type="InterPro" id="IPR025724">
    <property type="entry name" value="GAG-pre-integrase_dom"/>
</dbReference>
<proteinExistence type="predicted"/>
<evidence type="ECO:0000313" key="5">
    <source>
        <dbReference type="Proteomes" id="UP001497516"/>
    </source>
</evidence>
<evidence type="ECO:0000256" key="1">
    <source>
        <dbReference type="ARBA" id="ARBA00022750"/>
    </source>
</evidence>
<keyword evidence="1" id="KW-0645">Protease</keyword>
<dbReference type="SUPFAM" id="SSF56672">
    <property type="entry name" value="DNA/RNA polymerases"/>
    <property type="match status" value="1"/>
</dbReference>
<evidence type="ECO:0000313" key="4">
    <source>
        <dbReference type="EMBL" id="CAL1374851.1"/>
    </source>
</evidence>
<dbReference type="PANTHER" id="PTHR11439:SF455">
    <property type="entry name" value="RLK (RECEPTOR-LIKE PROTEIN KINASE) 8, PUTATIVE-RELATED"/>
    <property type="match status" value="1"/>
</dbReference>